<keyword evidence="3" id="KW-1185">Reference proteome</keyword>
<dbReference type="EMBL" id="JBHLWH010000005">
    <property type="protein sequence ID" value="MFC0247235.1"/>
    <property type="molecule type" value="Genomic_DNA"/>
</dbReference>
<dbReference type="InterPro" id="IPR014729">
    <property type="entry name" value="Rossmann-like_a/b/a_fold"/>
</dbReference>
<accession>A0ABV6F2B8</accession>
<proteinExistence type="predicted"/>
<reference evidence="2 3" key="1">
    <citation type="submission" date="2024-09" db="EMBL/GenBank/DDBJ databases">
        <authorList>
            <person name="Sun Q."/>
            <person name="Mori K."/>
        </authorList>
    </citation>
    <scope>NUCLEOTIDE SEQUENCE [LARGE SCALE GENOMIC DNA]</scope>
    <source>
        <strain evidence="2 3">CCM 7609</strain>
    </source>
</reference>
<sequence length="543" mass="60145">MTSSVDEQTPIDHAFNYGYLAADHAVEVSDLADWRAEAFGNLTVRLHPKTTWAVHEGNQVRAAIIGEPIDLTDDIVDPEIIVATIGHLLEAEGLQQALRRVAYLGGRWTAMLYDGTETLLITDFAATQAVFWHHDERGTTFSNYSHLLAEATGAELNTPYRELMASPRDHGAKGTIYWPGVETPFIGVLPVLPNHALHLKAGSTPQHRRYYPFPETTAIRDSEKAYEAFRDLFIRHVRLICASTDQIGISLTGGTDSRSTLAATAPYLNTDTAVTWTYIDVSNPHAGMAADLEAAVKLAELYGLRHQVIDLSPNVLKALSTTAGTDYGRSYERSLRYSRQFRRVSVAYAEQLPVDTVQLQSMVAEVGTGFYKKRSGQPDVERLSYLYNSSPFHEHPLVRSAFERYVDYAGLDTEYPGPFDWHDLFYVEGRLGRWATLRIQEVDLAHRVQLPFNARGIVEALAGPLLEDRVDKQALKRFIAEHEPAGMEPAAAPEGTTAAAVPATAAQADSVQAAPTQVRPKPSLVRRAVRKIRRLVGSSRSAR</sequence>
<organism evidence="2 3">
    <name type="scientific">Citricoccus parietis</name>
    <dbReference type="NCBI Taxonomy" id="592307"/>
    <lineage>
        <taxon>Bacteria</taxon>
        <taxon>Bacillati</taxon>
        <taxon>Actinomycetota</taxon>
        <taxon>Actinomycetes</taxon>
        <taxon>Micrococcales</taxon>
        <taxon>Micrococcaceae</taxon>
        <taxon>Citricoccus</taxon>
    </lineage>
</organism>
<gene>
    <name evidence="2" type="ORF">ACFFIO_01830</name>
</gene>
<dbReference type="SUPFAM" id="SSF52402">
    <property type="entry name" value="Adenine nucleotide alpha hydrolases-like"/>
    <property type="match status" value="1"/>
</dbReference>
<dbReference type="Proteomes" id="UP001589766">
    <property type="component" value="Unassembled WGS sequence"/>
</dbReference>
<name>A0ABV6F2B8_9MICC</name>
<comment type="caution">
    <text evidence="2">The sequence shown here is derived from an EMBL/GenBank/DDBJ whole genome shotgun (WGS) entry which is preliminary data.</text>
</comment>
<feature type="region of interest" description="Disordered" evidence="1">
    <location>
        <begin position="485"/>
        <end position="521"/>
    </location>
</feature>
<evidence type="ECO:0000313" key="3">
    <source>
        <dbReference type="Proteomes" id="UP001589766"/>
    </source>
</evidence>
<dbReference type="Gene3D" id="3.40.50.620">
    <property type="entry name" value="HUPs"/>
    <property type="match status" value="1"/>
</dbReference>
<dbReference type="RefSeq" id="WP_378039961.1">
    <property type="nucleotide sequence ID" value="NZ_JBHLWH010000005.1"/>
</dbReference>
<evidence type="ECO:0000256" key="1">
    <source>
        <dbReference type="SAM" id="MobiDB-lite"/>
    </source>
</evidence>
<evidence type="ECO:0000313" key="2">
    <source>
        <dbReference type="EMBL" id="MFC0247235.1"/>
    </source>
</evidence>
<evidence type="ECO:0008006" key="4">
    <source>
        <dbReference type="Google" id="ProtNLM"/>
    </source>
</evidence>
<feature type="compositionally biased region" description="Low complexity" evidence="1">
    <location>
        <begin position="486"/>
        <end position="516"/>
    </location>
</feature>
<protein>
    <recommendedName>
        <fullName evidence="4">Asparagine synthase (glutamine-hydrolyzing)</fullName>
    </recommendedName>
</protein>